<dbReference type="Pfam" id="PF00353">
    <property type="entry name" value="HemolysinCabind"/>
    <property type="match status" value="3"/>
</dbReference>
<evidence type="ECO:0000256" key="2">
    <source>
        <dbReference type="ARBA" id="ARBA00022525"/>
    </source>
</evidence>
<evidence type="ECO:0000256" key="3">
    <source>
        <dbReference type="SAM" id="MobiDB-lite"/>
    </source>
</evidence>
<dbReference type="SUPFAM" id="SSF51120">
    <property type="entry name" value="beta-Roll"/>
    <property type="match status" value="2"/>
</dbReference>
<dbReference type="PRINTS" id="PR00313">
    <property type="entry name" value="CABNDNGRPT"/>
</dbReference>
<dbReference type="InterPro" id="IPR011049">
    <property type="entry name" value="Serralysin-like_metalloprot_C"/>
</dbReference>
<dbReference type="Gene3D" id="2.150.10.10">
    <property type="entry name" value="Serralysin-like metalloprotease, C-terminal"/>
    <property type="match status" value="2"/>
</dbReference>
<comment type="subcellular location">
    <subcellularLocation>
        <location evidence="1">Secreted</location>
    </subcellularLocation>
</comment>
<reference evidence="4" key="1">
    <citation type="submission" date="2021-01" db="EMBL/GenBank/DDBJ databases">
        <title>Whole genome shotgun sequence of Actinoplanes capillaceus NBRC 16408.</title>
        <authorList>
            <person name="Komaki H."/>
            <person name="Tamura T."/>
        </authorList>
    </citation>
    <scope>NUCLEOTIDE SEQUENCE [LARGE SCALE GENOMIC DNA]</scope>
    <source>
        <strain evidence="4">NBRC 16408</strain>
    </source>
</reference>
<dbReference type="PANTHER" id="PTHR38340:SF1">
    <property type="entry name" value="S-LAYER PROTEIN"/>
    <property type="match status" value="1"/>
</dbReference>
<evidence type="ECO:0000256" key="1">
    <source>
        <dbReference type="ARBA" id="ARBA00004613"/>
    </source>
</evidence>
<name>A0ABQ3WN40_9ACTN</name>
<protein>
    <recommendedName>
        <fullName evidence="5">Hemolysin-type calcium-binding repeat-containing protein</fullName>
    </recommendedName>
</protein>
<accession>A0ABQ3WN40</accession>
<sequence length="378" mass="39144">MMRRINVHGGRKGIGMRRLRIGMALLTTIGVGVLAAPVAAQAASVGVASTIGTTVEYKAASGKANRVVITTTGRAVVIDDKYPIKAGTGCKPVKGDKTKVTCVTDVVTARVRVFTYDKADRITNRTVLRLVAWAGSGTDTVYGGASGDYLYGQSGKDVLAGGGGNDRISGGTADDKLYGGVGNDFVSGDTGHDYLDGGAGNDHLIGFNGRDQVYGGLGDDLVDMHNTKISGDRDKVFGGPGRDTVSYQSYRTMVVVNVRATAGSGGNNGREQDTLAADFEVAYGGEGDDRIYGYDGDQTLVGWDGDDQISGGYGNDVLLGGPGADRLYGNPGDDRLDGADGTGSANTEADLLNGGMDGTPAGDLCIAYTNDVKQYCER</sequence>
<gene>
    <name evidence="4" type="ORF">Aca07nite_49390</name>
</gene>
<organism evidence="4">
    <name type="scientific">Actinoplanes campanulatus</name>
    <dbReference type="NCBI Taxonomy" id="113559"/>
    <lineage>
        <taxon>Bacteria</taxon>
        <taxon>Bacillati</taxon>
        <taxon>Actinomycetota</taxon>
        <taxon>Actinomycetes</taxon>
        <taxon>Micromonosporales</taxon>
        <taxon>Micromonosporaceae</taxon>
        <taxon>Actinoplanes</taxon>
    </lineage>
</organism>
<proteinExistence type="predicted"/>
<dbReference type="PROSITE" id="PS00330">
    <property type="entry name" value="HEMOLYSIN_CALCIUM"/>
    <property type="match status" value="1"/>
</dbReference>
<dbReference type="PANTHER" id="PTHR38340">
    <property type="entry name" value="S-LAYER PROTEIN"/>
    <property type="match status" value="1"/>
</dbReference>
<keyword evidence="2" id="KW-0964">Secreted</keyword>
<comment type="caution">
    <text evidence="4">The sequence shown here is derived from an EMBL/GenBank/DDBJ whole genome shotgun (WGS) entry which is preliminary data.</text>
</comment>
<dbReference type="InterPro" id="IPR050557">
    <property type="entry name" value="RTX_toxin/Mannuronan_C5-epim"/>
</dbReference>
<dbReference type="EMBL" id="BOMF01000093">
    <property type="protein sequence ID" value="GID47664.1"/>
    <property type="molecule type" value="Genomic_DNA"/>
</dbReference>
<dbReference type="InterPro" id="IPR018511">
    <property type="entry name" value="Hemolysin-typ_Ca-bd_CS"/>
</dbReference>
<dbReference type="InterPro" id="IPR001343">
    <property type="entry name" value="Hemolysn_Ca-bd"/>
</dbReference>
<feature type="region of interest" description="Disordered" evidence="3">
    <location>
        <begin position="329"/>
        <end position="354"/>
    </location>
</feature>
<evidence type="ECO:0000313" key="4">
    <source>
        <dbReference type="EMBL" id="GID47664.1"/>
    </source>
</evidence>
<evidence type="ECO:0008006" key="5">
    <source>
        <dbReference type="Google" id="ProtNLM"/>
    </source>
</evidence>